<dbReference type="RefSeq" id="WP_068833019.1">
    <property type="nucleotide sequence ID" value="NZ_JBHSMX010000013.1"/>
</dbReference>
<evidence type="ECO:0000259" key="5">
    <source>
        <dbReference type="PROSITE" id="PS50931"/>
    </source>
</evidence>
<keyword evidence="4" id="KW-0804">Transcription</keyword>
<comment type="caution">
    <text evidence="6">The sequence shown here is derived from an EMBL/GenBank/DDBJ whole genome shotgun (WGS) entry which is preliminary data.</text>
</comment>
<dbReference type="PANTHER" id="PTHR30346">
    <property type="entry name" value="TRANSCRIPTIONAL DUAL REGULATOR HCAR-RELATED"/>
    <property type="match status" value="1"/>
</dbReference>
<evidence type="ECO:0000256" key="4">
    <source>
        <dbReference type="ARBA" id="ARBA00023163"/>
    </source>
</evidence>
<dbReference type="EMBL" id="JBHSMX010000013">
    <property type="protein sequence ID" value="MFC5521116.1"/>
    <property type="molecule type" value="Genomic_DNA"/>
</dbReference>
<organism evidence="6 7">
    <name type="scientific">Polaromonas jejuensis</name>
    <dbReference type="NCBI Taxonomy" id="457502"/>
    <lineage>
        <taxon>Bacteria</taxon>
        <taxon>Pseudomonadati</taxon>
        <taxon>Pseudomonadota</taxon>
        <taxon>Betaproteobacteria</taxon>
        <taxon>Burkholderiales</taxon>
        <taxon>Comamonadaceae</taxon>
        <taxon>Polaromonas</taxon>
    </lineage>
</organism>
<reference evidence="7" key="1">
    <citation type="journal article" date="2019" name="Int. J. Syst. Evol. Microbiol.">
        <title>The Global Catalogue of Microorganisms (GCM) 10K type strain sequencing project: providing services to taxonomists for standard genome sequencing and annotation.</title>
        <authorList>
            <consortium name="The Broad Institute Genomics Platform"/>
            <consortium name="The Broad Institute Genome Sequencing Center for Infectious Disease"/>
            <person name="Wu L."/>
            <person name="Ma J."/>
        </authorList>
    </citation>
    <scope>NUCLEOTIDE SEQUENCE [LARGE SCALE GENOMIC DNA]</scope>
    <source>
        <strain evidence="7">CGMCC 4.7277</strain>
    </source>
</reference>
<dbReference type="Gene3D" id="3.40.190.10">
    <property type="entry name" value="Periplasmic binding protein-like II"/>
    <property type="match status" value="2"/>
</dbReference>
<evidence type="ECO:0000256" key="2">
    <source>
        <dbReference type="ARBA" id="ARBA00023015"/>
    </source>
</evidence>
<dbReference type="InterPro" id="IPR005119">
    <property type="entry name" value="LysR_subst-bd"/>
</dbReference>
<dbReference type="InterPro" id="IPR036390">
    <property type="entry name" value="WH_DNA-bd_sf"/>
</dbReference>
<feature type="domain" description="HTH lysR-type" evidence="5">
    <location>
        <begin position="4"/>
        <end position="62"/>
    </location>
</feature>
<keyword evidence="3" id="KW-0238">DNA-binding</keyword>
<keyword evidence="2" id="KW-0805">Transcription regulation</keyword>
<evidence type="ECO:0000256" key="1">
    <source>
        <dbReference type="ARBA" id="ARBA00009437"/>
    </source>
</evidence>
<dbReference type="Proteomes" id="UP001596084">
    <property type="component" value="Unassembled WGS sequence"/>
</dbReference>
<evidence type="ECO:0000313" key="7">
    <source>
        <dbReference type="Proteomes" id="UP001596084"/>
    </source>
</evidence>
<dbReference type="PANTHER" id="PTHR30346:SF0">
    <property type="entry name" value="HCA OPERON TRANSCRIPTIONAL ACTIVATOR HCAR"/>
    <property type="match status" value="1"/>
</dbReference>
<dbReference type="InterPro" id="IPR036388">
    <property type="entry name" value="WH-like_DNA-bd_sf"/>
</dbReference>
<dbReference type="CDD" id="cd08412">
    <property type="entry name" value="PBP2_PAO1_like"/>
    <property type="match status" value="1"/>
</dbReference>
<dbReference type="SUPFAM" id="SSF46785">
    <property type="entry name" value="Winged helix' DNA-binding domain"/>
    <property type="match status" value="1"/>
</dbReference>
<evidence type="ECO:0000313" key="6">
    <source>
        <dbReference type="EMBL" id="MFC5521116.1"/>
    </source>
</evidence>
<accession>A0ABW0Q8C7</accession>
<keyword evidence="7" id="KW-1185">Reference proteome</keyword>
<proteinExistence type="inferred from homology"/>
<dbReference type="PROSITE" id="PS50931">
    <property type="entry name" value="HTH_LYSR"/>
    <property type="match status" value="1"/>
</dbReference>
<dbReference type="InterPro" id="IPR000847">
    <property type="entry name" value="LysR_HTH_N"/>
</dbReference>
<protein>
    <submittedName>
        <fullName evidence="6">LysR substrate-binding domain-containing protein</fullName>
    </submittedName>
</protein>
<dbReference type="Pfam" id="PF03466">
    <property type="entry name" value="LysR_substrate"/>
    <property type="match status" value="1"/>
</dbReference>
<name>A0ABW0Q8C7_9BURK</name>
<sequence length="313" mass="33958">MIHFSLRQLEYFTAAARHGGAARAAEAMNVSQPSISKAIAELESLWGERLFVRLHARGLELTAAGQARLRQARTLLQQADSLAAPRTVALQGRLRIGCLSTLGPRYLPEVLARLQSEHPGIEVQLEEGDTETLTRQLERGALDVALLYDLGLARGVRLEPVTDLRPYALLPWGHTLAARSSLRLADLAREPLILINLPHSRTYFLSLFRAAGVTPHIAHESPSVEMVRAMVANGLGVSILTTRPARDISVDGKRIACRALQGALLTQSVVLAYPAEADQQPALTEVFARTVRVSLEATATARSAARKTGPKLA</sequence>
<evidence type="ECO:0000256" key="3">
    <source>
        <dbReference type="ARBA" id="ARBA00023125"/>
    </source>
</evidence>
<dbReference type="Gene3D" id="1.10.10.10">
    <property type="entry name" value="Winged helix-like DNA-binding domain superfamily/Winged helix DNA-binding domain"/>
    <property type="match status" value="1"/>
</dbReference>
<gene>
    <name evidence="6" type="ORF">ACFPP7_09340</name>
</gene>
<dbReference type="SUPFAM" id="SSF53850">
    <property type="entry name" value="Periplasmic binding protein-like II"/>
    <property type="match status" value="1"/>
</dbReference>
<comment type="similarity">
    <text evidence="1">Belongs to the LysR transcriptional regulatory family.</text>
</comment>
<dbReference type="Pfam" id="PF00126">
    <property type="entry name" value="HTH_1"/>
    <property type="match status" value="1"/>
</dbReference>
<dbReference type="PRINTS" id="PR00039">
    <property type="entry name" value="HTHLYSR"/>
</dbReference>